<comment type="caution">
    <text evidence="2">The sequence shown here is derived from an EMBL/GenBank/DDBJ whole genome shotgun (WGS) entry which is preliminary data.</text>
</comment>
<dbReference type="AlphaFoldDB" id="A0A0A0C2N1"/>
<feature type="compositionally biased region" description="Polar residues" evidence="1">
    <location>
        <begin position="82"/>
        <end position="93"/>
    </location>
</feature>
<dbReference type="EMBL" id="AXCZ01000003">
    <property type="protein sequence ID" value="KGM14450.1"/>
    <property type="molecule type" value="Genomic_DNA"/>
</dbReference>
<evidence type="ECO:0000313" key="2">
    <source>
        <dbReference type="EMBL" id="KGM14450.1"/>
    </source>
</evidence>
<sequence>MNTVATVFVVRCGDLPGYATDDERVAFVFDDENAASKRFFDDIGEGSYSSEHGHLVSRLDGPDDLVPDLRRDPQDALLAASQDGTSHPSTRSGASHDHAPQESPLEES</sequence>
<keyword evidence="3" id="KW-1185">Reference proteome</keyword>
<proteinExistence type="predicted"/>
<feature type="region of interest" description="Disordered" evidence="1">
    <location>
        <begin position="48"/>
        <end position="108"/>
    </location>
</feature>
<evidence type="ECO:0000313" key="3">
    <source>
        <dbReference type="Proteomes" id="UP000054314"/>
    </source>
</evidence>
<accession>A0A0A0C2N1</accession>
<evidence type="ECO:0000256" key="1">
    <source>
        <dbReference type="SAM" id="MobiDB-lite"/>
    </source>
</evidence>
<reference evidence="2 3" key="1">
    <citation type="submission" date="2013-08" db="EMBL/GenBank/DDBJ databases">
        <title>Genome sequencing of Cellulomonas bogoriensis 69B4.</title>
        <authorList>
            <person name="Chen F."/>
            <person name="Li Y."/>
            <person name="Wang G."/>
        </authorList>
    </citation>
    <scope>NUCLEOTIDE SEQUENCE [LARGE SCALE GENOMIC DNA]</scope>
    <source>
        <strain evidence="2 3">69B4</strain>
    </source>
</reference>
<dbReference type="Proteomes" id="UP000054314">
    <property type="component" value="Unassembled WGS sequence"/>
</dbReference>
<organism evidence="2 3">
    <name type="scientific">Cellulomonas bogoriensis 69B4 = DSM 16987</name>
    <dbReference type="NCBI Taxonomy" id="1386082"/>
    <lineage>
        <taxon>Bacteria</taxon>
        <taxon>Bacillati</taxon>
        <taxon>Actinomycetota</taxon>
        <taxon>Actinomycetes</taxon>
        <taxon>Micrococcales</taxon>
        <taxon>Cellulomonadaceae</taxon>
        <taxon>Cellulomonas</taxon>
    </lineage>
</organism>
<protein>
    <submittedName>
        <fullName evidence="2">Uncharacterized protein</fullName>
    </submittedName>
</protein>
<gene>
    <name evidence="2" type="ORF">N869_11120</name>
</gene>
<name>A0A0A0C2N1_9CELL</name>